<evidence type="ECO:0000313" key="2">
    <source>
        <dbReference type="EMBL" id="SFJ25068.1"/>
    </source>
</evidence>
<keyword evidence="1" id="KW-0472">Membrane</keyword>
<sequence length="533" mass="56037">MTQTYARPLWTALILLGLAALEFGLATGAGRVLVTTFEVDTLHYLDGIERTRMGQAPHIDFRTPLGALTFEAMAVWDAPPGRAIALANGTVAAIAALLAAWLAATRLSFVAALALGAFATLLASSLMVDDTGLGSTLALSYNRWGWAAMVVVAPIMALAPRRLGAAVDWGDALALGLTGALVAFLKISFVAALGPMWLGWLLLGGRPRAALLSLVVALAGMAALAAALGGAGATAAYAADLWDVATSEVRPQPGASFWGIVSSPVAAPLMLCALVAALALLRGGLRREALSVALYVLGVALAAWQNWGNDLTGLLALPFLLLALAPRLPEEAKVLGRSGRRALETIAVVLLVWAAPIAVNAQRSLLLAYIDRPEMIALAPQAASDLVWHAPESGPRVISPLHPERAQEPVAIAGETLPPCSLHRHYVMMLSEAAETVREDPRMAGRRMLAMDLTNALWLLVDGAPLSGVYIWVYGESGDALRQAEVLAVPLCPSNAKARDGMIEETEALGLELRVIRRTPGWLFLENLSATAG</sequence>
<dbReference type="AlphaFoldDB" id="A0A1I3PTW2"/>
<accession>A0A1I3PTW2</accession>
<evidence type="ECO:0008006" key="4">
    <source>
        <dbReference type="Google" id="ProtNLM"/>
    </source>
</evidence>
<feature type="transmembrane region" description="Helical" evidence="1">
    <location>
        <begin position="109"/>
        <end position="128"/>
    </location>
</feature>
<dbReference type="OrthoDB" id="7993201at2"/>
<feature type="transmembrane region" description="Helical" evidence="1">
    <location>
        <begin position="210"/>
        <end position="237"/>
    </location>
</feature>
<organism evidence="2 3">
    <name type="scientific">Albimonas pacifica</name>
    <dbReference type="NCBI Taxonomy" id="1114924"/>
    <lineage>
        <taxon>Bacteria</taxon>
        <taxon>Pseudomonadati</taxon>
        <taxon>Pseudomonadota</taxon>
        <taxon>Alphaproteobacteria</taxon>
        <taxon>Rhodobacterales</taxon>
        <taxon>Paracoccaceae</taxon>
        <taxon>Albimonas</taxon>
    </lineage>
</organism>
<evidence type="ECO:0000313" key="3">
    <source>
        <dbReference type="Proteomes" id="UP000199377"/>
    </source>
</evidence>
<gene>
    <name evidence="2" type="ORF">SAMN05216258_1219</name>
</gene>
<dbReference type="RefSeq" id="WP_092866089.1">
    <property type="nucleotide sequence ID" value="NZ_FOQH01000021.1"/>
</dbReference>
<evidence type="ECO:0000256" key="1">
    <source>
        <dbReference type="SAM" id="Phobius"/>
    </source>
</evidence>
<keyword evidence="1" id="KW-0812">Transmembrane</keyword>
<protein>
    <recommendedName>
        <fullName evidence="4">4-amino-4-deoxy-L-arabinose transferase</fullName>
    </recommendedName>
</protein>
<reference evidence="2 3" key="1">
    <citation type="submission" date="2016-10" db="EMBL/GenBank/DDBJ databases">
        <authorList>
            <person name="de Groot N.N."/>
        </authorList>
    </citation>
    <scope>NUCLEOTIDE SEQUENCE [LARGE SCALE GENOMIC DNA]</scope>
    <source>
        <strain evidence="2 3">CGMCC 1.11030</strain>
    </source>
</reference>
<dbReference type="Proteomes" id="UP000199377">
    <property type="component" value="Unassembled WGS sequence"/>
</dbReference>
<proteinExistence type="predicted"/>
<feature type="transmembrane region" description="Helical" evidence="1">
    <location>
        <begin position="179"/>
        <end position="203"/>
    </location>
</feature>
<name>A0A1I3PTW2_9RHOB</name>
<feature type="transmembrane region" description="Helical" evidence="1">
    <location>
        <begin position="12"/>
        <end position="34"/>
    </location>
</feature>
<dbReference type="STRING" id="1114924.SAMN05216258_1219"/>
<keyword evidence="3" id="KW-1185">Reference proteome</keyword>
<keyword evidence="1" id="KW-1133">Transmembrane helix</keyword>
<dbReference type="EMBL" id="FOQH01000021">
    <property type="protein sequence ID" value="SFJ25068.1"/>
    <property type="molecule type" value="Genomic_DNA"/>
</dbReference>
<feature type="transmembrane region" description="Helical" evidence="1">
    <location>
        <begin position="83"/>
        <end position="103"/>
    </location>
</feature>
<feature type="transmembrane region" description="Helical" evidence="1">
    <location>
        <begin position="140"/>
        <end position="159"/>
    </location>
</feature>
<feature type="transmembrane region" description="Helical" evidence="1">
    <location>
        <begin position="257"/>
        <end position="281"/>
    </location>
</feature>